<keyword evidence="3" id="KW-1185">Reference proteome</keyword>
<organism evidence="2 3">
    <name type="scientific">Arabis alpina</name>
    <name type="common">Alpine rock-cress</name>
    <dbReference type="NCBI Taxonomy" id="50452"/>
    <lineage>
        <taxon>Eukaryota</taxon>
        <taxon>Viridiplantae</taxon>
        <taxon>Streptophyta</taxon>
        <taxon>Embryophyta</taxon>
        <taxon>Tracheophyta</taxon>
        <taxon>Spermatophyta</taxon>
        <taxon>Magnoliopsida</taxon>
        <taxon>eudicotyledons</taxon>
        <taxon>Gunneridae</taxon>
        <taxon>Pentapetalae</taxon>
        <taxon>rosids</taxon>
        <taxon>malvids</taxon>
        <taxon>Brassicales</taxon>
        <taxon>Brassicaceae</taxon>
        <taxon>Arabideae</taxon>
        <taxon>Arabis</taxon>
    </lineage>
</organism>
<dbReference type="EMBL" id="KL978428">
    <property type="protein sequence ID" value="KFK23500.1"/>
    <property type="molecule type" value="Genomic_DNA"/>
</dbReference>
<proteinExistence type="predicted"/>
<name>A0A087G0U8_ARAAL</name>
<gene>
    <name evidence="2" type="ORF">AALP_AAs41097U000300</name>
</gene>
<evidence type="ECO:0000313" key="3">
    <source>
        <dbReference type="Proteomes" id="UP000029120"/>
    </source>
</evidence>
<feature type="region of interest" description="Disordered" evidence="1">
    <location>
        <begin position="1"/>
        <end position="82"/>
    </location>
</feature>
<feature type="compositionally biased region" description="Basic residues" evidence="1">
    <location>
        <begin position="49"/>
        <end position="59"/>
    </location>
</feature>
<evidence type="ECO:0000256" key="1">
    <source>
        <dbReference type="SAM" id="MobiDB-lite"/>
    </source>
</evidence>
<reference evidence="3" key="1">
    <citation type="journal article" date="2015" name="Nat. Plants">
        <title>Genome expansion of Arabis alpina linked with retrotransposition and reduced symmetric DNA methylation.</title>
        <authorList>
            <person name="Willing E.M."/>
            <person name="Rawat V."/>
            <person name="Mandakova T."/>
            <person name="Maumus F."/>
            <person name="James G.V."/>
            <person name="Nordstroem K.J."/>
            <person name="Becker C."/>
            <person name="Warthmann N."/>
            <person name="Chica C."/>
            <person name="Szarzynska B."/>
            <person name="Zytnicki M."/>
            <person name="Albani M.C."/>
            <person name="Kiefer C."/>
            <person name="Bergonzi S."/>
            <person name="Castaings L."/>
            <person name="Mateos J.L."/>
            <person name="Berns M.C."/>
            <person name="Bujdoso N."/>
            <person name="Piofczyk T."/>
            <person name="de Lorenzo L."/>
            <person name="Barrero-Sicilia C."/>
            <person name="Mateos I."/>
            <person name="Piednoel M."/>
            <person name="Hagmann J."/>
            <person name="Chen-Min-Tao R."/>
            <person name="Iglesias-Fernandez R."/>
            <person name="Schuster S.C."/>
            <person name="Alonso-Blanco C."/>
            <person name="Roudier F."/>
            <person name="Carbonero P."/>
            <person name="Paz-Ares J."/>
            <person name="Davis S.J."/>
            <person name="Pecinka A."/>
            <person name="Quesneville H."/>
            <person name="Colot V."/>
            <person name="Lysak M.A."/>
            <person name="Weigel D."/>
            <person name="Coupland G."/>
            <person name="Schneeberger K."/>
        </authorList>
    </citation>
    <scope>NUCLEOTIDE SEQUENCE [LARGE SCALE GENOMIC DNA]</scope>
    <source>
        <strain evidence="3">cv. Pajares</strain>
    </source>
</reference>
<protein>
    <submittedName>
        <fullName evidence="2">Uncharacterized protein</fullName>
    </submittedName>
</protein>
<evidence type="ECO:0000313" key="2">
    <source>
        <dbReference type="EMBL" id="KFK23500.1"/>
    </source>
</evidence>
<accession>A0A087G0U8</accession>
<dbReference type="Gramene" id="KFK23500">
    <property type="protein sequence ID" value="KFK23500"/>
    <property type="gene ID" value="AALP_AAs41097U000300"/>
</dbReference>
<feature type="compositionally biased region" description="Polar residues" evidence="1">
    <location>
        <begin position="21"/>
        <end position="37"/>
    </location>
</feature>
<sequence length="82" mass="9314">MPMLRLDTKSITKATHRAVDATTTTLHHQKQSQTNGPNEPHITRDHNGNKRKGTTKRQTPHLETRKAETETKPSKPTNPKRV</sequence>
<dbReference type="AlphaFoldDB" id="A0A087G0U8"/>
<feature type="compositionally biased region" description="Basic and acidic residues" evidence="1">
    <location>
        <begin position="1"/>
        <end position="10"/>
    </location>
</feature>
<dbReference type="Proteomes" id="UP000029120">
    <property type="component" value="Unassembled WGS sequence"/>
</dbReference>
<feature type="compositionally biased region" description="Basic and acidic residues" evidence="1">
    <location>
        <begin position="60"/>
        <end position="73"/>
    </location>
</feature>